<feature type="transmembrane region" description="Helical" evidence="1">
    <location>
        <begin position="81"/>
        <end position="101"/>
    </location>
</feature>
<protein>
    <submittedName>
        <fullName evidence="2">HdeD family acid-resistance protein</fullName>
    </submittedName>
</protein>
<evidence type="ECO:0000313" key="2">
    <source>
        <dbReference type="EMBL" id="MXO66075.1"/>
    </source>
</evidence>
<reference evidence="2 3" key="1">
    <citation type="submission" date="2019-12" db="EMBL/GenBank/DDBJ databases">
        <title>Genomic-based taxomic classification of the family Erythrobacteraceae.</title>
        <authorList>
            <person name="Xu L."/>
        </authorList>
    </citation>
    <scope>NUCLEOTIDE SEQUENCE [LARGE SCALE GENOMIC DNA]</scope>
    <source>
        <strain evidence="2 3">LMG 29518</strain>
    </source>
</reference>
<evidence type="ECO:0000313" key="3">
    <source>
        <dbReference type="Proteomes" id="UP000438476"/>
    </source>
</evidence>
<organism evidence="2 3">
    <name type="scientific">Altericroceibacterium endophyticum</name>
    <dbReference type="NCBI Taxonomy" id="1808508"/>
    <lineage>
        <taxon>Bacteria</taxon>
        <taxon>Pseudomonadati</taxon>
        <taxon>Pseudomonadota</taxon>
        <taxon>Alphaproteobacteria</taxon>
        <taxon>Sphingomonadales</taxon>
        <taxon>Erythrobacteraceae</taxon>
        <taxon>Altericroceibacterium</taxon>
    </lineage>
</organism>
<evidence type="ECO:0000256" key="1">
    <source>
        <dbReference type="SAM" id="Phobius"/>
    </source>
</evidence>
<keyword evidence="1" id="KW-1133">Transmembrane helix</keyword>
<dbReference type="InterPro" id="IPR052712">
    <property type="entry name" value="Acid_resist_chaperone_HdeD"/>
</dbReference>
<gene>
    <name evidence="2" type="ORF">GRI91_09945</name>
</gene>
<comment type="caution">
    <text evidence="2">The sequence shown here is derived from an EMBL/GenBank/DDBJ whole genome shotgun (WGS) entry which is preliminary data.</text>
</comment>
<dbReference type="Proteomes" id="UP000438476">
    <property type="component" value="Unassembled WGS sequence"/>
</dbReference>
<dbReference type="EMBL" id="WTYT01000004">
    <property type="protein sequence ID" value="MXO66075.1"/>
    <property type="molecule type" value="Genomic_DNA"/>
</dbReference>
<feature type="transmembrane region" description="Helical" evidence="1">
    <location>
        <begin position="169"/>
        <end position="194"/>
    </location>
</feature>
<dbReference type="GO" id="GO:0005886">
    <property type="term" value="C:plasma membrane"/>
    <property type="evidence" value="ECO:0007669"/>
    <property type="project" value="TreeGrafter"/>
</dbReference>
<name>A0A6I4T8K1_9SPHN</name>
<feature type="transmembrane region" description="Helical" evidence="1">
    <location>
        <begin position="48"/>
        <end position="69"/>
    </location>
</feature>
<dbReference type="AlphaFoldDB" id="A0A6I4T8K1"/>
<sequence>MTDNDHQDRPDLLFLRGIGGHNWGWFALRGALGILLGIAALAAPGFTLFVFALIFAAFAFVDGVAMLVAGARRPHTESGRWWALILSGIAGVAIGTLFLIFPLASTYAYAALTVMLIVAWALVTGAFQIIAGIKLRHEIEGEWLMILSGAIGLLFGLALWWLAIASPDVTILSVAWLIAFYAFASGTALLVLAFRLRRARN</sequence>
<dbReference type="Pfam" id="PF03729">
    <property type="entry name" value="DUF308"/>
    <property type="match status" value="2"/>
</dbReference>
<dbReference type="RefSeq" id="WP_160736523.1">
    <property type="nucleotide sequence ID" value="NZ_WTYT01000004.1"/>
</dbReference>
<accession>A0A6I4T8K1</accession>
<dbReference type="OrthoDB" id="193343at2"/>
<keyword evidence="1" id="KW-0472">Membrane</keyword>
<dbReference type="InterPro" id="IPR005325">
    <property type="entry name" value="DUF308_memb"/>
</dbReference>
<proteinExistence type="predicted"/>
<feature type="transmembrane region" description="Helical" evidence="1">
    <location>
        <begin position="107"/>
        <end position="131"/>
    </location>
</feature>
<keyword evidence="1" id="KW-0812">Transmembrane</keyword>
<feature type="transmembrane region" description="Helical" evidence="1">
    <location>
        <begin position="143"/>
        <end position="163"/>
    </location>
</feature>
<feature type="transmembrane region" description="Helical" evidence="1">
    <location>
        <begin position="23"/>
        <end position="42"/>
    </location>
</feature>
<dbReference type="PANTHER" id="PTHR34989:SF1">
    <property type="entry name" value="PROTEIN HDED"/>
    <property type="match status" value="1"/>
</dbReference>
<keyword evidence="3" id="KW-1185">Reference proteome</keyword>
<dbReference type="PANTHER" id="PTHR34989">
    <property type="entry name" value="PROTEIN HDED"/>
    <property type="match status" value="1"/>
</dbReference>